<dbReference type="OrthoDB" id="10286064at2759"/>
<comment type="caution">
    <text evidence="2">The sequence shown here is derived from an EMBL/GenBank/DDBJ whole genome shotgun (WGS) entry which is preliminary data.</text>
</comment>
<keyword evidence="3" id="KW-1185">Reference proteome</keyword>
<evidence type="ECO:0000313" key="2">
    <source>
        <dbReference type="EMBL" id="KAF4863430.1"/>
    </source>
</evidence>
<evidence type="ECO:0000313" key="3">
    <source>
        <dbReference type="Proteomes" id="UP000711996"/>
    </source>
</evidence>
<dbReference type="Proteomes" id="UP000711996">
    <property type="component" value="Unassembled WGS sequence"/>
</dbReference>
<sequence>MSPRQTQTVHDNDVQAYAGSWCGTQHEQNARTHQSGQYDRDTAAFVNDRKREDENRQRLHDREGRRAHKNDLKDKIDGLLLPMQGSSHKDTSSRNNDESKKKKNR</sequence>
<dbReference type="AlphaFoldDB" id="A0A9P5K7F7"/>
<feature type="region of interest" description="Disordered" evidence="1">
    <location>
        <begin position="25"/>
        <end position="105"/>
    </location>
</feature>
<feature type="compositionally biased region" description="Basic and acidic residues" evidence="1">
    <location>
        <begin position="87"/>
        <end position="105"/>
    </location>
</feature>
<feature type="compositionally biased region" description="Polar residues" evidence="1">
    <location>
        <begin position="25"/>
        <end position="37"/>
    </location>
</feature>
<feature type="compositionally biased region" description="Basic and acidic residues" evidence="1">
    <location>
        <begin position="38"/>
        <end position="77"/>
    </location>
</feature>
<dbReference type="EMBL" id="QPMT01000006">
    <property type="protein sequence ID" value="KAF4863430.1"/>
    <property type="molecule type" value="Genomic_DNA"/>
</dbReference>
<reference evidence="2" key="1">
    <citation type="submission" date="2019-06" db="EMBL/GenBank/DDBJ databases">
        <authorList>
            <person name="Gan P."/>
            <person name="Shirasu K."/>
        </authorList>
    </citation>
    <scope>NUCLEOTIDE SEQUENCE [LARGE SCALE GENOMIC DNA]</scope>
    <source>
        <strain evidence="2">CAD2</strain>
    </source>
</reference>
<accession>A0A9P5K7F7</accession>
<evidence type="ECO:0000256" key="1">
    <source>
        <dbReference type="SAM" id="MobiDB-lite"/>
    </source>
</evidence>
<proteinExistence type="predicted"/>
<name>A0A9P5K7F7_COLSI</name>
<organism evidence="2 3">
    <name type="scientific">Colletotrichum siamense</name>
    <name type="common">Anthracnose fungus</name>
    <dbReference type="NCBI Taxonomy" id="690259"/>
    <lineage>
        <taxon>Eukaryota</taxon>
        <taxon>Fungi</taxon>
        <taxon>Dikarya</taxon>
        <taxon>Ascomycota</taxon>
        <taxon>Pezizomycotina</taxon>
        <taxon>Sordariomycetes</taxon>
        <taxon>Hypocreomycetidae</taxon>
        <taxon>Glomerellales</taxon>
        <taxon>Glomerellaceae</taxon>
        <taxon>Colletotrichum</taxon>
        <taxon>Colletotrichum gloeosporioides species complex</taxon>
    </lineage>
</organism>
<protein>
    <submittedName>
        <fullName evidence="2">Uncharacterized protein</fullName>
    </submittedName>
</protein>
<gene>
    <name evidence="2" type="ORF">CGCSCA2_v002868</name>
</gene>